<accession>A0A495A9Q6</accession>
<dbReference type="Pfam" id="PF17775">
    <property type="entry name" value="YchJ_M-like"/>
    <property type="match status" value="1"/>
</dbReference>
<dbReference type="AlphaFoldDB" id="A0A495A9Q6"/>
<comment type="caution">
    <text evidence="2">The sequence shown here is derived from an EMBL/GenBank/DDBJ whole genome shotgun (WGS) entry which is preliminary data.</text>
</comment>
<evidence type="ECO:0000259" key="1">
    <source>
        <dbReference type="Pfam" id="PF17775"/>
    </source>
</evidence>
<dbReference type="OrthoDB" id="21421at2"/>
<dbReference type="SUPFAM" id="SSF54427">
    <property type="entry name" value="NTF2-like"/>
    <property type="match status" value="1"/>
</dbReference>
<dbReference type="EMBL" id="PNJG02000001">
    <property type="protein sequence ID" value="RKQ36801.1"/>
    <property type="molecule type" value="Genomic_DNA"/>
</dbReference>
<evidence type="ECO:0000313" key="2">
    <source>
        <dbReference type="EMBL" id="RKQ36801.1"/>
    </source>
</evidence>
<dbReference type="Proteomes" id="UP000249516">
    <property type="component" value="Unassembled WGS sequence"/>
</dbReference>
<proteinExistence type="predicted"/>
<evidence type="ECO:0000313" key="3">
    <source>
        <dbReference type="Proteomes" id="UP000249516"/>
    </source>
</evidence>
<feature type="domain" description="YchJ-like middle NTF2-like" evidence="1">
    <location>
        <begin position="31"/>
        <end position="123"/>
    </location>
</feature>
<reference evidence="2 3" key="1">
    <citation type="submission" date="2018-10" db="EMBL/GenBank/DDBJ databases">
        <title>Kocuria tytouropygialis sp. nov., isolated from the uropygial gland of an American barn owl (Tyto furcata).</title>
        <authorList>
            <person name="Braun M.S."/>
            <person name="Wang E."/>
            <person name="Zimmermann S."/>
            <person name="Wagner H."/>
            <person name="Wink M."/>
        </authorList>
    </citation>
    <scope>NUCLEOTIDE SEQUENCE [LARGE SCALE GENOMIC DNA]</scope>
    <source>
        <strain evidence="2 3">442</strain>
    </source>
</reference>
<name>A0A495A9Q6_9MICC</name>
<protein>
    <submittedName>
        <fullName evidence="2">Zinc chelation protein SecC</fullName>
    </submittedName>
</protein>
<dbReference type="InterPro" id="IPR048469">
    <property type="entry name" value="YchJ-like_M"/>
</dbReference>
<dbReference type="InterPro" id="IPR032710">
    <property type="entry name" value="NTF2-like_dom_sf"/>
</dbReference>
<organism evidence="2 3">
    <name type="scientific">Kocuria tytonis</name>
    <dbReference type="NCBI Taxonomy" id="2054280"/>
    <lineage>
        <taxon>Bacteria</taxon>
        <taxon>Bacillati</taxon>
        <taxon>Actinomycetota</taxon>
        <taxon>Actinomycetes</taxon>
        <taxon>Micrococcales</taxon>
        <taxon>Micrococcaceae</taxon>
        <taxon>Kocuria</taxon>
    </lineage>
</organism>
<keyword evidence="3" id="KW-1185">Reference proteome</keyword>
<dbReference type="RefSeq" id="WP_110919300.1">
    <property type="nucleotide sequence ID" value="NZ_PNJG02000001.1"/>
</dbReference>
<dbReference type="Gene3D" id="3.10.450.50">
    <property type="match status" value="1"/>
</dbReference>
<sequence length="128" mass="13796">MNVCPCGGLPAGASLSSCCGPALANETWPETAEALMRSRFTAFATGAEDHLFRTWHPLTRPADVSIDPDTRWTGLRVDSTVAGGPEDEHGIVEFTAAHVSGGRALELHEVSEFTRRAKRWMYVGPAAE</sequence>
<gene>
    <name evidence="2" type="ORF">C1C97_004085</name>
</gene>